<dbReference type="RefSeq" id="WP_245760459.1">
    <property type="nucleotide sequence ID" value="NZ_FOVL01000022.1"/>
</dbReference>
<dbReference type="AlphaFoldDB" id="A0A1I5CL75"/>
<keyword evidence="2" id="KW-0328">Glycosyltransferase</keyword>
<dbReference type="EMBL" id="FOVL01000022">
    <property type="protein sequence ID" value="SFN87728.1"/>
    <property type="molecule type" value="Genomic_DNA"/>
</dbReference>
<organism evidence="5 6">
    <name type="scientific">Salegentibacter flavus</name>
    <dbReference type="NCBI Taxonomy" id="287099"/>
    <lineage>
        <taxon>Bacteria</taxon>
        <taxon>Pseudomonadati</taxon>
        <taxon>Bacteroidota</taxon>
        <taxon>Flavobacteriia</taxon>
        <taxon>Flavobacteriales</taxon>
        <taxon>Flavobacteriaceae</taxon>
        <taxon>Salegentibacter</taxon>
    </lineage>
</organism>
<evidence type="ECO:0000256" key="4">
    <source>
        <dbReference type="SAM" id="Phobius"/>
    </source>
</evidence>
<dbReference type="GO" id="GO:0016757">
    <property type="term" value="F:glycosyltransferase activity"/>
    <property type="evidence" value="ECO:0007669"/>
    <property type="project" value="UniProtKB-KW"/>
</dbReference>
<evidence type="ECO:0000313" key="6">
    <source>
        <dbReference type="Proteomes" id="UP000199153"/>
    </source>
</evidence>
<evidence type="ECO:0000256" key="3">
    <source>
        <dbReference type="ARBA" id="ARBA00022679"/>
    </source>
</evidence>
<feature type="transmembrane region" description="Helical" evidence="4">
    <location>
        <begin position="393"/>
        <end position="416"/>
    </location>
</feature>
<dbReference type="Gene3D" id="3.90.550.10">
    <property type="entry name" value="Spore Coat Polysaccharide Biosynthesis Protein SpsA, Chain A"/>
    <property type="match status" value="1"/>
</dbReference>
<dbReference type="SUPFAM" id="SSF53448">
    <property type="entry name" value="Nucleotide-diphospho-sugar transferases"/>
    <property type="match status" value="1"/>
</dbReference>
<dbReference type="InterPro" id="IPR029044">
    <property type="entry name" value="Nucleotide-diphossugar_trans"/>
</dbReference>
<keyword evidence="4" id="KW-0472">Membrane</keyword>
<gene>
    <name evidence="5" type="ORF">SAMN05660413_02908</name>
</gene>
<feature type="transmembrane region" description="Helical" evidence="4">
    <location>
        <begin position="437"/>
        <end position="458"/>
    </location>
</feature>
<reference evidence="5 6" key="1">
    <citation type="submission" date="2016-10" db="EMBL/GenBank/DDBJ databases">
        <authorList>
            <person name="de Groot N.N."/>
        </authorList>
    </citation>
    <scope>NUCLEOTIDE SEQUENCE [LARGE SCALE GENOMIC DNA]</scope>
    <source>
        <strain evidence="5 6">DSM 17794</strain>
    </source>
</reference>
<proteinExistence type="inferred from homology"/>
<keyword evidence="4" id="KW-0812">Transmembrane</keyword>
<dbReference type="CDD" id="cd06423">
    <property type="entry name" value="CESA_like"/>
    <property type="match status" value="1"/>
</dbReference>
<feature type="transmembrane region" description="Helical" evidence="4">
    <location>
        <begin position="20"/>
        <end position="43"/>
    </location>
</feature>
<dbReference type="STRING" id="287099.SAMN05660413_02908"/>
<evidence type="ECO:0000256" key="2">
    <source>
        <dbReference type="ARBA" id="ARBA00022676"/>
    </source>
</evidence>
<feature type="transmembrane region" description="Helical" evidence="4">
    <location>
        <begin position="355"/>
        <end position="387"/>
    </location>
</feature>
<dbReference type="Pfam" id="PF13641">
    <property type="entry name" value="Glyco_tranf_2_3"/>
    <property type="match status" value="1"/>
</dbReference>
<dbReference type="PANTHER" id="PTHR43630:SF1">
    <property type="entry name" value="POLY-BETA-1,6-N-ACETYL-D-GLUCOSAMINE SYNTHASE"/>
    <property type="match status" value="1"/>
</dbReference>
<keyword evidence="3" id="KW-0808">Transferase</keyword>
<evidence type="ECO:0008006" key="7">
    <source>
        <dbReference type="Google" id="ProtNLM"/>
    </source>
</evidence>
<protein>
    <recommendedName>
        <fullName evidence="7">Glycosyltransferase, catalytic subunit of cellulose synthase and poly-beta-1,6-N-acetylglucosamine synthase</fullName>
    </recommendedName>
</protein>
<evidence type="ECO:0000313" key="5">
    <source>
        <dbReference type="EMBL" id="SFN87728.1"/>
    </source>
</evidence>
<comment type="similarity">
    <text evidence="1">Belongs to the glycosyltransferase 2 family.</text>
</comment>
<evidence type="ECO:0000256" key="1">
    <source>
        <dbReference type="ARBA" id="ARBA00006739"/>
    </source>
</evidence>
<keyword evidence="6" id="KW-1185">Reference proteome</keyword>
<sequence length="488" mass="55846">MFWFTNDIAILEILNGYHLFMLVFALTIMSSYVILGTISIFSLRRYLKENSFVNYQVILNCEMAPRLSLIAPAYNEGFTIEENVQSLLSLNYNNFEVIVVNDGSRDNTLQLLINAYGLVPVDSEVTEQIPTKQINQVYKSQNKAFKKLTVIDKENGGKADALNVGINYSQNPFVVCIDVDCILEKDALLKLAKPYLELSDSRVIATGGVVRIANSCIADGGRLVKIKAPQKYLPRIQVLEYLRAFLLGRMAWSKLDGLLLISGAFGMFDKEIAIKAGGYNPSTVGEDMELVVRMRRYMIENNLKYSVFYIPDPICWTEAPEDFSVFKKQRSRWTRGTMETLWAHKKMFFNPKYKILGLLSIPYWTFFEYLAPLLEIVGIIVTIYLIVYGFISWKFFLLVSLMVYIFAVMISCLALLTEEYTYSQYSKIRDLKRLLMAAFIEPFYFHPVTVYAALLGNWEKLWGKNGWGEMKRSGFKSKPGQSQPVTDS</sequence>
<dbReference type="PANTHER" id="PTHR43630">
    <property type="entry name" value="POLY-BETA-1,6-N-ACETYL-D-GLUCOSAMINE SYNTHASE"/>
    <property type="match status" value="1"/>
</dbReference>
<name>A0A1I5CL75_9FLAO</name>
<keyword evidence="4" id="KW-1133">Transmembrane helix</keyword>
<dbReference type="Proteomes" id="UP000199153">
    <property type="component" value="Unassembled WGS sequence"/>
</dbReference>
<accession>A0A1I5CL75</accession>